<keyword evidence="4" id="KW-1185">Reference proteome</keyword>
<protein>
    <submittedName>
        <fullName evidence="3">YqjD family protein</fullName>
    </submittedName>
</protein>
<name>A0ABV8QDN5_9GAMM</name>
<keyword evidence="1" id="KW-0175">Coiled coil</keyword>
<evidence type="ECO:0000256" key="2">
    <source>
        <dbReference type="SAM" id="Phobius"/>
    </source>
</evidence>
<keyword evidence="2" id="KW-0472">Membrane</keyword>
<keyword evidence="2" id="KW-0812">Transmembrane</keyword>
<dbReference type="EMBL" id="JBHSDI010000008">
    <property type="protein sequence ID" value="MFC4258455.1"/>
    <property type="molecule type" value="Genomic_DNA"/>
</dbReference>
<sequence>MEAQSQDVKKQNAEYEQVKADLRTLREDMAKLSKSVADGQKNNFNNFRDEVRRESQEAMDYARGAGEKAMHDVEERISERPFLTVIILFLAGLVVGKLLDR</sequence>
<gene>
    <name evidence="3" type="ORF">ACFOZ5_05315</name>
</gene>
<comment type="caution">
    <text evidence="3">The sequence shown here is derived from an EMBL/GenBank/DDBJ whole genome shotgun (WGS) entry which is preliminary data.</text>
</comment>
<dbReference type="RefSeq" id="WP_379885977.1">
    <property type="nucleotide sequence ID" value="NZ_JBHSDI010000008.1"/>
</dbReference>
<feature type="coiled-coil region" evidence="1">
    <location>
        <begin position="1"/>
        <end position="42"/>
    </location>
</feature>
<evidence type="ECO:0000256" key="1">
    <source>
        <dbReference type="SAM" id="Coils"/>
    </source>
</evidence>
<organism evidence="3 4">
    <name type="scientific">Marinobacter lacisalsi</name>
    <dbReference type="NCBI Taxonomy" id="475979"/>
    <lineage>
        <taxon>Bacteria</taxon>
        <taxon>Pseudomonadati</taxon>
        <taxon>Pseudomonadota</taxon>
        <taxon>Gammaproteobacteria</taxon>
        <taxon>Pseudomonadales</taxon>
        <taxon>Marinobacteraceae</taxon>
        <taxon>Marinobacter</taxon>
    </lineage>
</organism>
<feature type="transmembrane region" description="Helical" evidence="2">
    <location>
        <begin position="82"/>
        <end position="99"/>
    </location>
</feature>
<reference evidence="4" key="1">
    <citation type="journal article" date="2019" name="Int. J. Syst. Evol. Microbiol.">
        <title>The Global Catalogue of Microorganisms (GCM) 10K type strain sequencing project: providing services to taxonomists for standard genome sequencing and annotation.</title>
        <authorList>
            <consortium name="The Broad Institute Genomics Platform"/>
            <consortium name="The Broad Institute Genome Sequencing Center for Infectious Disease"/>
            <person name="Wu L."/>
            <person name="Ma J."/>
        </authorList>
    </citation>
    <scope>NUCLEOTIDE SEQUENCE [LARGE SCALE GENOMIC DNA]</scope>
    <source>
        <strain evidence="4">CECT 7297</strain>
    </source>
</reference>
<evidence type="ECO:0000313" key="4">
    <source>
        <dbReference type="Proteomes" id="UP001595798"/>
    </source>
</evidence>
<dbReference type="Proteomes" id="UP001595798">
    <property type="component" value="Unassembled WGS sequence"/>
</dbReference>
<evidence type="ECO:0000313" key="3">
    <source>
        <dbReference type="EMBL" id="MFC4258455.1"/>
    </source>
</evidence>
<proteinExistence type="predicted"/>
<keyword evidence="2" id="KW-1133">Transmembrane helix</keyword>
<accession>A0ABV8QDN5</accession>